<name>A0ABX5SQ27_9LACO</name>
<dbReference type="Proteomes" id="UP000295756">
    <property type="component" value="Chromosome"/>
</dbReference>
<gene>
    <name evidence="3" type="ORF">EW139_08885</name>
</gene>
<proteinExistence type="predicted"/>
<accession>A0ABX5SQ27</accession>
<evidence type="ECO:0000259" key="1">
    <source>
        <dbReference type="Pfam" id="PF04851"/>
    </source>
</evidence>
<protein>
    <submittedName>
        <fullName evidence="3">Type III restriction-modification system endonuclease</fullName>
    </submittedName>
</protein>
<feature type="domain" description="Helicase/UvrB N-terminal" evidence="1">
    <location>
        <begin position="8"/>
        <end position="230"/>
    </location>
</feature>
<keyword evidence="3" id="KW-0255">Endonuclease</keyword>
<dbReference type="Pfam" id="PF04851">
    <property type="entry name" value="ResIII"/>
    <property type="match status" value="1"/>
</dbReference>
<dbReference type="Gene3D" id="3.40.50.300">
    <property type="entry name" value="P-loop containing nucleotide triphosphate hydrolases"/>
    <property type="match status" value="2"/>
</dbReference>
<feature type="domain" description="Type III restriction enzyme C-terminal endonuclease" evidence="2">
    <location>
        <begin position="845"/>
        <end position="950"/>
    </location>
</feature>
<dbReference type="PANTHER" id="PTHR47396:SF1">
    <property type="entry name" value="ATP-DEPENDENT HELICASE IRC3-RELATED"/>
    <property type="match status" value="1"/>
</dbReference>
<evidence type="ECO:0000259" key="2">
    <source>
        <dbReference type="Pfam" id="PF19778"/>
    </source>
</evidence>
<organism evidence="3 4">
    <name type="scientific">Leuconostoc kimchii</name>
    <dbReference type="NCBI Taxonomy" id="136609"/>
    <lineage>
        <taxon>Bacteria</taxon>
        <taxon>Bacillati</taxon>
        <taxon>Bacillota</taxon>
        <taxon>Bacilli</taxon>
        <taxon>Lactobacillales</taxon>
        <taxon>Lactobacillaceae</taxon>
        <taxon>Leuconostoc</taxon>
    </lineage>
</organism>
<dbReference type="InterPro" id="IPR027417">
    <property type="entry name" value="P-loop_NTPase"/>
</dbReference>
<evidence type="ECO:0000313" key="3">
    <source>
        <dbReference type="EMBL" id="QBR48235.1"/>
    </source>
</evidence>
<keyword evidence="3" id="KW-0540">Nuclease</keyword>
<evidence type="ECO:0000313" key="4">
    <source>
        <dbReference type="Proteomes" id="UP000295756"/>
    </source>
</evidence>
<dbReference type="NCBIfam" id="NF012027">
    <property type="entry name" value="PRK15483.1"/>
    <property type="match status" value="1"/>
</dbReference>
<keyword evidence="4" id="KW-1185">Reference proteome</keyword>
<dbReference type="EMBL" id="CP037939">
    <property type="protein sequence ID" value="QBR48235.1"/>
    <property type="molecule type" value="Genomic_DNA"/>
</dbReference>
<dbReference type="Pfam" id="PF19778">
    <property type="entry name" value="RE_endonuc"/>
    <property type="match status" value="1"/>
</dbReference>
<dbReference type="GO" id="GO:0004519">
    <property type="term" value="F:endonuclease activity"/>
    <property type="evidence" value="ECO:0007669"/>
    <property type="project" value="UniProtKB-KW"/>
</dbReference>
<dbReference type="PANTHER" id="PTHR47396">
    <property type="entry name" value="TYPE I RESTRICTION ENZYME ECOKI R PROTEIN"/>
    <property type="match status" value="1"/>
</dbReference>
<dbReference type="CDD" id="cd18785">
    <property type="entry name" value="SF2_C"/>
    <property type="match status" value="1"/>
</dbReference>
<reference evidence="3 4" key="1">
    <citation type="submission" date="2019-03" db="EMBL/GenBank/DDBJ databases">
        <title>Complete Genome Sequence of Leuconostoc kimchii strain NKJ218 Isolated from Homemade Kimchi.</title>
        <authorList>
            <person name="Jung J.Y."/>
            <person name="Jin H.M."/>
            <person name="Jung J.-W."/>
            <person name="Lee S.-Y."/>
            <person name="Ryu B.-G."/>
            <person name="Han S.-S."/>
            <person name="Kang H.K."/>
            <person name="Choi H.W."/>
            <person name="Chung E.J."/>
            <person name="Choi K.-M."/>
        </authorList>
    </citation>
    <scope>NUCLEOTIDE SEQUENCE [LARGE SCALE GENOMIC DNA]</scope>
    <source>
        <strain evidence="3 4">NKJ218</strain>
    </source>
</reference>
<dbReference type="InterPro" id="IPR006935">
    <property type="entry name" value="Helicase/UvrB_N"/>
</dbReference>
<dbReference type="SUPFAM" id="SSF52540">
    <property type="entry name" value="P-loop containing nucleoside triphosphate hydrolases"/>
    <property type="match status" value="2"/>
</dbReference>
<sequence length="966" mass="110503">MKILLEELPHQQEAVKAIDDAFYGIDENSKNPNKDYTYANPIIKGCGNESTNIDIKMETGTGKTYVGVRAMYELHQKYGLFKFIIVVPSPAIKEGWKNFIAADYAKQHFGQYYENSRINLNVINAGDFKAKSGRHNMPASLLNFVEGNRLNSNTIEVLLINAGMLNSKSMVKDYDQTLLSGLTRPLDALQAVCPIILVDEPHRFPRDKANYKAIEATQPQMIIRFGATFPKITVGKGKAAKEITDYYRKKPQYNLNAVRSFNEGLIKGIDISYPNITPEQAEDKYVVESVTVKQLVLKHGTTKRTINAGDDIGFDGDITYKGSKVLSSGLELKKGMAFLPSTMTNSYQELIIRDAIDKHFETEWTNFRRENDYQAKVKTLSLFFIDSIASYRDEHGWLKEIFEKLLKRKVEGLIREFTLKKLPREQEYLSFLRATLVNLTTDVHAGYFGQDNLSGEEQIKQQVDDILRNKEKLLSFKDAQGNWLTRRFLFSKWTLREGWDNPNVFLIAKLRTSGSENSKIQEVGRGLRLPVDENGHRLLQEEMPSRLKFLIGYDERDFANKLVGEVNADVEIILDNELLDEQTVKIILKAHPELSEELLKEQLGEAGIISFSGKYREGGFEKIKSLYPEIEETQVRPGAITTGGPTSKMRIKLNKENWNKMRDLWERFANRYMLEFEHISDDAMQLLVDEVMQNMANFALQYPETVENEIYYDDGNGGMRLRERTATYDSRRPLSGMRYGEFLQKLARLTKVKVSLLHASLAIALKLQHDGDTMYLNEVTLSNLDRDFKQRFEMKYAQSYDYQALDFQASTTIFDVQADDFKNDILATMIGVNEDKDVIDDARQLYETPPLRFDSAIPEKELLKRGYESKVTAFGKLPRKAIQVPKYMGGTTTPDFVYVVEKGDNKHVYLLVETKAEGSGKRISDAQIIEIQKKYFGSLEDKQVAYTQAETAQDVYSKLQGVEHDN</sequence>
<dbReference type="RefSeq" id="WP_013103470.1">
    <property type="nucleotide sequence ID" value="NZ_CP037939.1"/>
</dbReference>
<dbReference type="InterPro" id="IPR050742">
    <property type="entry name" value="Helicase_Restrict-Modif_Enz"/>
</dbReference>
<keyword evidence="3" id="KW-0378">Hydrolase</keyword>
<dbReference type="InterPro" id="IPR045572">
    <property type="entry name" value="RE_endonuc_C"/>
</dbReference>